<protein>
    <submittedName>
        <fullName evidence="2">Metal-dependent hydrolase</fullName>
    </submittedName>
</protein>
<dbReference type="Pfam" id="PF04307">
    <property type="entry name" value="YdjM"/>
    <property type="match status" value="1"/>
</dbReference>
<dbReference type="GO" id="GO:0016787">
    <property type="term" value="F:hydrolase activity"/>
    <property type="evidence" value="ECO:0007669"/>
    <property type="project" value="UniProtKB-KW"/>
</dbReference>
<keyword evidence="3" id="KW-1185">Reference proteome</keyword>
<evidence type="ECO:0000256" key="1">
    <source>
        <dbReference type="SAM" id="Phobius"/>
    </source>
</evidence>
<dbReference type="Proteomes" id="UP001500067">
    <property type="component" value="Unassembled WGS sequence"/>
</dbReference>
<keyword evidence="1" id="KW-1133">Transmembrane helix</keyword>
<dbReference type="InterPro" id="IPR007404">
    <property type="entry name" value="YdjM-like"/>
</dbReference>
<feature type="transmembrane region" description="Helical" evidence="1">
    <location>
        <begin position="92"/>
        <end position="112"/>
    </location>
</feature>
<gene>
    <name evidence="2" type="ORF">GCM10023093_21930</name>
</gene>
<evidence type="ECO:0000313" key="2">
    <source>
        <dbReference type="EMBL" id="GAA4466952.1"/>
    </source>
</evidence>
<dbReference type="PANTHER" id="PTHR40031">
    <property type="entry name" value="HYPOTHETICAL MEMBRANE SPANNING PROTEIN"/>
    <property type="match status" value="1"/>
</dbReference>
<proteinExistence type="predicted"/>
<dbReference type="RefSeq" id="WP_345083039.1">
    <property type="nucleotide sequence ID" value="NZ_BAABFA010000014.1"/>
</dbReference>
<dbReference type="EMBL" id="BAABFA010000014">
    <property type="protein sequence ID" value="GAA4466952.1"/>
    <property type="molecule type" value="Genomic_DNA"/>
</dbReference>
<organism evidence="2 3">
    <name type="scientific">Nemorincola caseinilytica</name>
    <dbReference type="NCBI Taxonomy" id="2054315"/>
    <lineage>
        <taxon>Bacteria</taxon>
        <taxon>Pseudomonadati</taxon>
        <taxon>Bacteroidota</taxon>
        <taxon>Chitinophagia</taxon>
        <taxon>Chitinophagales</taxon>
        <taxon>Chitinophagaceae</taxon>
        <taxon>Nemorincola</taxon>
    </lineage>
</organism>
<dbReference type="InterPro" id="IPR053170">
    <property type="entry name" value="Transcription_regulator"/>
</dbReference>
<feature type="transmembrane region" description="Helical" evidence="1">
    <location>
        <begin position="124"/>
        <end position="147"/>
    </location>
</feature>
<keyword evidence="1" id="KW-0812">Transmembrane</keyword>
<keyword evidence="2" id="KW-0378">Hydrolase</keyword>
<evidence type="ECO:0000313" key="3">
    <source>
        <dbReference type="Proteomes" id="UP001500067"/>
    </source>
</evidence>
<keyword evidence="1" id="KW-0472">Membrane</keyword>
<sequence>MDSLTHIVLGACAGELLAGKRLGKKALVIGAIANSLPDIDFVTSFFMPLTSDLLAHRGFTHSLLFTAIVAPLLSLASMRLFKTAGMTFGRWLLLWGSQMLTHIFLDAFNAYGTGWFEPFSHYRVSFNTMFVADPLFTLWPAIAMILLTIRKNTHTRRRAWAGTALTLSSIYLLWGVAAKQIVDSHCKKELVRNGITPEGYFSTPTPLNNLLWYVVAKADSGFYIGYRSILDSRGDMRFRYSCANASLLNAATATDDIERLKRFSQGFYTAQLVHDTLIFNDLRFGEVIGWADSTPSCVFYYYPQLPHANELVVQRGRFAKWDANALRTFVRRIRGI</sequence>
<comment type="caution">
    <text evidence="2">The sequence shown here is derived from an EMBL/GenBank/DDBJ whole genome shotgun (WGS) entry which is preliminary data.</text>
</comment>
<name>A0ABP8NJR1_9BACT</name>
<dbReference type="PANTHER" id="PTHR40031:SF1">
    <property type="entry name" value="MEMBRANE-BOUND METAL-DEPENDENT HYDROLASE"/>
    <property type="match status" value="1"/>
</dbReference>
<reference evidence="3" key="1">
    <citation type="journal article" date="2019" name="Int. J. Syst. Evol. Microbiol.">
        <title>The Global Catalogue of Microorganisms (GCM) 10K type strain sequencing project: providing services to taxonomists for standard genome sequencing and annotation.</title>
        <authorList>
            <consortium name="The Broad Institute Genomics Platform"/>
            <consortium name="The Broad Institute Genome Sequencing Center for Infectious Disease"/>
            <person name="Wu L."/>
            <person name="Ma J."/>
        </authorList>
    </citation>
    <scope>NUCLEOTIDE SEQUENCE [LARGE SCALE GENOMIC DNA]</scope>
    <source>
        <strain evidence="3">JCM 32105</strain>
    </source>
</reference>
<accession>A0ABP8NJR1</accession>
<feature type="transmembrane region" description="Helical" evidence="1">
    <location>
        <begin position="59"/>
        <end position="80"/>
    </location>
</feature>
<feature type="transmembrane region" description="Helical" evidence="1">
    <location>
        <begin position="159"/>
        <end position="177"/>
    </location>
</feature>